<accession>A0A164SX04</accession>
<dbReference type="InterPro" id="IPR051678">
    <property type="entry name" value="AGP_Transferase"/>
</dbReference>
<dbReference type="AlphaFoldDB" id="A0A164SX04"/>
<proteinExistence type="predicted"/>
<dbReference type="InterPro" id="IPR011009">
    <property type="entry name" value="Kinase-like_dom_sf"/>
</dbReference>
<feature type="domain" description="Aminoglycoside phosphotransferase" evidence="1">
    <location>
        <begin position="78"/>
        <end position="281"/>
    </location>
</feature>
<dbReference type="PANTHER" id="PTHR21310:SF15">
    <property type="entry name" value="AMINOGLYCOSIDE PHOSPHOTRANSFERASE DOMAIN-CONTAINING PROTEIN"/>
    <property type="match status" value="1"/>
</dbReference>
<dbReference type="InterPro" id="IPR002575">
    <property type="entry name" value="Aminoglycoside_PTrfase"/>
</dbReference>
<dbReference type="SUPFAM" id="SSF56112">
    <property type="entry name" value="Protein kinase-like (PK-like)"/>
    <property type="match status" value="1"/>
</dbReference>
<evidence type="ECO:0000313" key="2">
    <source>
        <dbReference type="EMBL" id="KZS91879.1"/>
    </source>
</evidence>
<reference evidence="2 3" key="1">
    <citation type="journal article" date="2016" name="Mol. Biol. Evol.">
        <title>Comparative Genomics of Early-Diverging Mushroom-Forming Fungi Provides Insights into the Origins of Lignocellulose Decay Capabilities.</title>
        <authorList>
            <person name="Nagy L.G."/>
            <person name="Riley R."/>
            <person name="Tritt A."/>
            <person name="Adam C."/>
            <person name="Daum C."/>
            <person name="Floudas D."/>
            <person name="Sun H."/>
            <person name="Yadav J.S."/>
            <person name="Pangilinan J."/>
            <person name="Larsson K.H."/>
            <person name="Matsuura K."/>
            <person name="Barry K."/>
            <person name="Labutti K."/>
            <person name="Kuo R."/>
            <person name="Ohm R.A."/>
            <person name="Bhattacharya S.S."/>
            <person name="Shirouzu T."/>
            <person name="Yoshinaga Y."/>
            <person name="Martin F.M."/>
            <person name="Grigoriev I.V."/>
            <person name="Hibbett D.S."/>
        </authorList>
    </citation>
    <scope>NUCLEOTIDE SEQUENCE [LARGE SCALE GENOMIC DNA]</scope>
    <source>
        <strain evidence="2 3">HHB9708</strain>
    </source>
</reference>
<dbReference type="PANTHER" id="PTHR21310">
    <property type="entry name" value="AMINOGLYCOSIDE PHOSPHOTRANSFERASE-RELATED-RELATED"/>
    <property type="match status" value="1"/>
</dbReference>
<dbReference type="OrthoDB" id="25129at2759"/>
<organism evidence="2 3">
    <name type="scientific">Sistotremastrum niveocremeum HHB9708</name>
    <dbReference type="NCBI Taxonomy" id="1314777"/>
    <lineage>
        <taxon>Eukaryota</taxon>
        <taxon>Fungi</taxon>
        <taxon>Dikarya</taxon>
        <taxon>Basidiomycota</taxon>
        <taxon>Agaricomycotina</taxon>
        <taxon>Agaricomycetes</taxon>
        <taxon>Sistotremastrales</taxon>
        <taxon>Sistotremastraceae</taxon>
        <taxon>Sertulicium</taxon>
        <taxon>Sertulicium niveocremeum</taxon>
    </lineage>
</organism>
<dbReference type="Gene3D" id="3.90.1200.10">
    <property type="match status" value="1"/>
</dbReference>
<keyword evidence="3" id="KW-1185">Reference proteome</keyword>
<protein>
    <recommendedName>
        <fullName evidence="1">Aminoglycoside phosphotransferase domain-containing protein</fullName>
    </recommendedName>
</protein>
<gene>
    <name evidence="2" type="ORF">SISNIDRAFT_429836</name>
</gene>
<dbReference type="EMBL" id="KV419413">
    <property type="protein sequence ID" value="KZS91879.1"/>
    <property type="molecule type" value="Genomic_DNA"/>
</dbReference>
<name>A0A164SX04_9AGAM</name>
<evidence type="ECO:0000313" key="3">
    <source>
        <dbReference type="Proteomes" id="UP000076722"/>
    </source>
</evidence>
<dbReference type="Proteomes" id="UP000076722">
    <property type="component" value="Unassembled WGS sequence"/>
</dbReference>
<evidence type="ECO:0000259" key="1">
    <source>
        <dbReference type="Pfam" id="PF01636"/>
    </source>
</evidence>
<dbReference type="STRING" id="1314777.A0A164SX04"/>
<dbReference type="Pfam" id="PF01636">
    <property type="entry name" value="APH"/>
    <property type="match status" value="1"/>
</dbReference>
<sequence length="384" mass="43193">MAYKLVSIFNLANAEGLKAHLSQTDEFPSKDVVPLTGGTGNFVFRAFLEEPYEGHDTVIVKHAEDYLPSDKNFHFPSERQDFEVRALNVVNTMLEGDPNSLVKVPKVLHYDEDNRLIIMTDCGEHSYRLKDLLLRLPPSSDLSRTIGTQLGHFLGTLHTVGNTEKFRSAKQFLGTNKIAREISSTVTNSRIVSTLAPSENDKVFIRPPIEIPEPQIQVMRSTADWMSKIVMSNNDHILMGDFWPGNILINLTSDLNIQSIWVIDWELTKTGCPGFEIGQFSAELFHAAHFYPDSRLASRTILDAFVEAYKSKCRVEPTTGWIAAMHMGAHLIAWTPRTGWGNDEETRTAVLHGISFLGRGFMKDEAWLKKSLIGKLYSEEPVSV</sequence>
<dbReference type="Gene3D" id="3.30.200.20">
    <property type="entry name" value="Phosphorylase Kinase, domain 1"/>
    <property type="match status" value="1"/>
</dbReference>